<dbReference type="OrthoDB" id="10445874at2759"/>
<accession>A0A074ZZV4</accession>
<dbReference type="AlphaFoldDB" id="A0A074ZZV4"/>
<dbReference type="Proteomes" id="UP000054324">
    <property type="component" value="Unassembled WGS sequence"/>
</dbReference>
<organism evidence="2 3">
    <name type="scientific">Opisthorchis viverrini</name>
    <name type="common">Southeast Asian liver fluke</name>
    <dbReference type="NCBI Taxonomy" id="6198"/>
    <lineage>
        <taxon>Eukaryota</taxon>
        <taxon>Metazoa</taxon>
        <taxon>Spiralia</taxon>
        <taxon>Lophotrochozoa</taxon>
        <taxon>Platyhelminthes</taxon>
        <taxon>Trematoda</taxon>
        <taxon>Digenea</taxon>
        <taxon>Opisthorchiida</taxon>
        <taxon>Opisthorchiata</taxon>
        <taxon>Opisthorchiidae</taxon>
        <taxon>Opisthorchis</taxon>
    </lineage>
</organism>
<dbReference type="CTD" id="20325005"/>
<reference evidence="2 3" key="1">
    <citation type="submission" date="2013-11" db="EMBL/GenBank/DDBJ databases">
        <title>Opisthorchis viverrini - life in the bile duct.</title>
        <authorList>
            <person name="Young N.D."/>
            <person name="Nagarajan N."/>
            <person name="Lin S.J."/>
            <person name="Korhonen P.K."/>
            <person name="Jex A.R."/>
            <person name="Hall R.S."/>
            <person name="Safavi-Hemami H."/>
            <person name="Kaewkong W."/>
            <person name="Bertrand D."/>
            <person name="Gao S."/>
            <person name="Seet Q."/>
            <person name="Wongkham S."/>
            <person name="Teh B.T."/>
            <person name="Wongkham C."/>
            <person name="Intapan P.M."/>
            <person name="Maleewong W."/>
            <person name="Yang X."/>
            <person name="Hu M."/>
            <person name="Wang Z."/>
            <person name="Hofmann A."/>
            <person name="Sternberg P.W."/>
            <person name="Tan P."/>
            <person name="Wang J."/>
            <person name="Gasser R.B."/>
        </authorList>
    </citation>
    <scope>NUCLEOTIDE SEQUENCE [LARGE SCALE GENOMIC DNA]</scope>
</reference>
<feature type="compositionally biased region" description="Basic and acidic residues" evidence="1">
    <location>
        <begin position="49"/>
        <end position="58"/>
    </location>
</feature>
<keyword evidence="3" id="KW-1185">Reference proteome</keyword>
<dbReference type="GeneID" id="20325005"/>
<evidence type="ECO:0000313" key="2">
    <source>
        <dbReference type="EMBL" id="KER20664.1"/>
    </source>
</evidence>
<dbReference type="KEGG" id="ovi:T265_10837"/>
<protein>
    <submittedName>
        <fullName evidence="2">Uncharacterized protein</fullName>
    </submittedName>
</protein>
<name>A0A074ZZV4_OPIVI</name>
<dbReference type="RefSeq" id="XP_009175585.1">
    <property type="nucleotide sequence ID" value="XM_009177321.1"/>
</dbReference>
<feature type="region of interest" description="Disordered" evidence="1">
    <location>
        <begin position="36"/>
        <end position="58"/>
    </location>
</feature>
<dbReference type="EMBL" id="KL597033">
    <property type="protein sequence ID" value="KER20664.1"/>
    <property type="molecule type" value="Genomic_DNA"/>
</dbReference>
<gene>
    <name evidence="2" type="ORF">T265_10837</name>
</gene>
<evidence type="ECO:0000256" key="1">
    <source>
        <dbReference type="SAM" id="MobiDB-lite"/>
    </source>
</evidence>
<feature type="compositionally biased region" description="Basic residues" evidence="1">
    <location>
        <begin position="36"/>
        <end position="48"/>
    </location>
</feature>
<sequence length="76" mass="8691">MLDSHNTSLSCNSLPVPSCHVIRMKHKGWDTVRLPKPRQRKSKGRGRVRTTELPDQDKPGRIINTRVGFCIQKEVV</sequence>
<proteinExistence type="predicted"/>
<evidence type="ECO:0000313" key="3">
    <source>
        <dbReference type="Proteomes" id="UP000054324"/>
    </source>
</evidence>